<feature type="coiled-coil region" evidence="8">
    <location>
        <begin position="898"/>
        <end position="928"/>
    </location>
</feature>
<dbReference type="InterPro" id="IPR045801">
    <property type="entry name" value="MEKK4_N"/>
</dbReference>
<dbReference type="InterPro" id="IPR008271">
    <property type="entry name" value="Ser/Thr_kinase_AS"/>
</dbReference>
<keyword evidence="2" id="KW-0723">Serine/threonine-protein kinase</keyword>
<comment type="similarity">
    <text evidence="1">Belongs to the protein kinase superfamily. STE Ser/Thr protein kinase family. MAP kinase kinase kinase subfamily.</text>
</comment>
<keyword evidence="5" id="KW-0418">Kinase</keyword>
<feature type="region of interest" description="Disordered" evidence="9">
    <location>
        <begin position="862"/>
        <end position="882"/>
    </location>
</feature>
<feature type="compositionally biased region" description="Polar residues" evidence="9">
    <location>
        <begin position="1352"/>
        <end position="1377"/>
    </location>
</feature>
<dbReference type="GO" id="GO:0038066">
    <property type="term" value="P:p38MAPK cascade"/>
    <property type="evidence" value="ECO:0007669"/>
    <property type="project" value="TreeGrafter"/>
</dbReference>
<dbReference type="CDD" id="cd06626">
    <property type="entry name" value="STKc_MEKK4"/>
    <property type="match status" value="1"/>
</dbReference>
<comment type="caution">
    <text evidence="11">The sequence shown here is derived from an EMBL/GenBank/DDBJ whole genome shotgun (WGS) entry which is preliminary data.</text>
</comment>
<dbReference type="Pfam" id="PF00069">
    <property type="entry name" value="Pkinase"/>
    <property type="match status" value="1"/>
</dbReference>
<dbReference type="Proteomes" id="UP000612746">
    <property type="component" value="Unassembled WGS sequence"/>
</dbReference>
<proteinExistence type="inferred from homology"/>
<accession>A0A8H7PN84</accession>
<dbReference type="InterPro" id="IPR000719">
    <property type="entry name" value="Prot_kinase_dom"/>
</dbReference>
<dbReference type="SUPFAM" id="SSF56112">
    <property type="entry name" value="Protein kinase-like (PK-like)"/>
    <property type="match status" value="1"/>
</dbReference>
<dbReference type="InterPro" id="IPR017441">
    <property type="entry name" value="Protein_kinase_ATP_BS"/>
</dbReference>
<keyword evidence="3" id="KW-0808">Transferase</keyword>
<keyword evidence="6 7" id="KW-0067">ATP-binding</keyword>
<evidence type="ECO:0000256" key="9">
    <source>
        <dbReference type="SAM" id="MobiDB-lite"/>
    </source>
</evidence>
<feature type="binding site" evidence="7">
    <location>
        <position position="979"/>
    </location>
    <ligand>
        <name>ATP</name>
        <dbReference type="ChEBI" id="CHEBI:30616"/>
    </ligand>
</feature>
<dbReference type="EMBL" id="JAEPRA010000013">
    <property type="protein sequence ID" value="KAG2176509.1"/>
    <property type="molecule type" value="Genomic_DNA"/>
</dbReference>
<dbReference type="PANTHER" id="PTHR48016">
    <property type="entry name" value="MAP KINASE KINASE KINASE SSK2-RELATED-RELATED"/>
    <property type="match status" value="1"/>
</dbReference>
<evidence type="ECO:0000256" key="7">
    <source>
        <dbReference type="PROSITE-ProRule" id="PRU10141"/>
    </source>
</evidence>
<feature type="region of interest" description="Disordered" evidence="9">
    <location>
        <begin position="1"/>
        <end position="41"/>
    </location>
</feature>
<dbReference type="SMART" id="SM00220">
    <property type="entry name" value="S_TKc"/>
    <property type="match status" value="1"/>
</dbReference>
<reference evidence="11" key="1">
    <citation type="submission" date="2020-12" db="EMBL/GenBank/DDBJ databases">
        <title>Metabolic potential, ecology and presence of endohyphal bacteria is reflected in genomic diversity of Mucoromycotina.</title>
        <authorList>
            <person name="Muszewska A."/>
            <person name="Okrasinska A."/>
            <person name="Steczkiewicz K."/>
            <person name="Drgas O."/>
            <person name="Orlowska M."/>
            <person name="Perlinska-Lenart U."/>
            <person name="Aleksandrzak-Piekarczyk T."/>
            <person name="Szatraj K."/>
            <person name="Zielenkiewicz U."/>
            <person name="Pilsyk S."/>
            <person name="Malc E."/>
            <person name="Mieczkowski P."/>
            <person name="Kruszewska J.S."/>
            <person name="Biernat P."/>
            <person name="Pawlowska J."/>
        </authorList>
    </citation>
    <scope>NUCLEOTIDE SEQUENCE</scope>
    <source>
        <strain evidence="11">WA0000051536</strain>
    </source>
</reference>
<feature type="coiled-coil region" evidence="8">
    <location>
        <begin position="159"/>
        <end position="186"/>
    </location>
</feature>
<evidence type="ECO:0000256" key="6">
    <source>
        <dbReference type="ARBA" id="ARBA00022840"/>
    </source>
</evidence>
<feature type="compositionally biased region" description="Basic and acidic residues" evidence="9">
    <location>
        <begin position="1"/>
        <end position="14"/>
    </location>
</feature>
<evidence type="ECO:0000256" key="8">
    <source>
        <dbReference type="SAM" id="Coils"/>
    </source>
</evidence>
<dbReference type="Pfam" id="PF19431">
    <property type="entry name" value="MEKK4_N"/>
    <property type="match status" value="1"/>
</dbReference>
<dbReference type="PANTHER" id="PTHR48016:SF32">
    <property type="entry name" value="MITOGEN-ACTIVATED PROTEIN KINASE KINASE KINASE 4"/>
    <property type="match status" value="1"/>
</dbReference>
<dbReference type="PROSITE" id="PS00108">
    <property type="entry name" value="PROTEIN_KINASE_ST"/>
    <property type="match status" value="1"/>
</dbReference>
<evidence type="ECO:0000313" key="12">
    <source>
        <dbReference type="Proteomes" id="UP000612746"/>
    </source>
</evidence>
<organism evidence="11 12">
    <name type="scientific">Umbelopsis vinacea</name>
    <dbReference type="NCBI Taxonomy" id="44442"/>
    <lineage>
        <taxon>Eukaryota</taxon>
        <taxon>Fungi</taxon>
        <taxon>Fungi incertae sedis</taxon>
        <taxon>Mucoromycota</taxon>
        <taxon>Mucoromycotina</taxon>
        <taxon>Umbelopsidomycetes</taxon>
        <taxon>Umbelopsidales</taxon>
        <taxon>Umbelopsidaceae</taxon>
        <taxon>Umbelopsis</taxon>
    </lineage>
</organism>
<keyword evidence="8" id="KW-0175">Coiled coil</keyword>
<dbReference type="GO" id="GO:0004674">
    <property type="term" value="F:protein serine/threonine kinase activity"/>
    <property type="evidence" value="ECO:0007669"/>
    <property type="project" value="UniProtKB-KW"/>
</dbReference>
<keyword evidence="12" id="KW-1185">Reference proteome</keyword>
<feature type="region of interest" description="Disordered" evidence="9">
    <location>
        <begin position="1294"/>
        <end position="1402"/>
    </location>
</feature>
<feature type="region of interest" description="Disordered" evidence="9">
    <location>
        <begin position="53"/>
        <end position="79"/>
    </location>
</feature>
<evidence type="ECO:0000256" key="4">
    <source>
        <dbReference type="ARBA" id="ARBA00022741"/>
    </source>
</evidence>
<protein>
    <recommendedName>
        <fullName evidence="10">Protein kinase domain-containing protein</fullName>
    </recommendedName>
</protein>
<dbReference type="PROSITE" id="PS50011">
    <property type="entry name" value="PROTEIN_KINASE_DOM"/>
    <property type="match status" value="1"/>
</dbReference>
<evidence type="ECO:0000259" key="10">
    <source>
        <dbReference type="PROSITE" id="PS50011"/>
    </source>
</evidence>
<evidence type="ECO:0000256" key="5">
    <source>
        <dbReference type="ARBA" id="ARBA00022777"/>
    </source>
</evidence>
<name>A0A8H7PN84_9FUNG</name>
<feature type="compositionally biased region" description="Polar residues" evidence="9">
    <location>
        <begin position="1300"/>
        <end position="1318"/>
    </location>
</feature>
<dbReference type="InterPro" id="IPR050538">
    <property type="entry name" value="MAP_kinase_kinase_kinase"/>
</dbReference>
<dbReference type="InterPro" id="IPR011009">
    <property type="entry name" value="Kinase-like_dom_sf"/>
</dbReference>
<evidence type="ECO:0000256" key="1">
    <source>
        <dbReference type="ARBA" id="ARBA00006529"/>
    </source>
</evidence>
<feature type="compositionally biased region" description="Polar residues" evidence="9">
    <location>
        <begin position="1329"/>
        <end position="1343"/>
    </location>
</feature>
<dbReference type="Gene3D" id="1.10.510.10">
    <property type="entry name" value="Transferase(Phosphotransferase) domain 1"/>
    <property type="match status" value="1"/>
</dbReference>
<gene>
    <name evidence="11" type="ORF">INT44_007172</name>
</gene>
<evidence type="ECO:0000256" key="3">
    <source>
        <dbReference type="ARBA" id="ARBA00022679"/>
    </source>
</evidence>
<keyword evidence="4 7" id="KW-0547">Nucleotide-binding</keyword>
<dbReference type="PROSITE" id="PS00107">
    <property type="entry name" value="PROTEIN_KINASE_ATP"/>
    <property type="match status" value="1"/>
</dbReference>
<dbReference type="OrthoDB" id="1043025at2759"/>
<feature type="domain" description="Protein kinase" evidence="10">
    <location>
        <begin position="950"/>
        <end position="1218"/>
    </location>
</feature>
<feature type="compositionally biased region" description="Low complexity" evidence="9">
    <location>
        <begin position="1387"/>
        <end position="1402"/>
    </location>
</feature>
<evidence type="ECO:0000313" key="11">
    <source>
        <dbReference type="EMBL" id="KAG2176509.1"/>
    </source>
</evidence>
<evidence type="ECO:0000256" key="2">
    <source>
        <dbReference type="ARBA" id="ARBA00022527"/>
    </source>
</evidence>
<dbReference type="GO" id="GO:0005524">
    <property type="term" value="F:ATP binding"/>
    <property type="evidence" value="ECO:0007669"/>
    <property type="project" value="UniProtKB-UniRule"/>
</dbReference>
<sequence length="1402" mass="158399">MATTENSRKVRWEEAENQTHTYYVNGYERQPASDGSRYPGITSANGYHRMLRERPNTSYHVPLSSYDSDTEGRDSDDEDDILRNITRHPDKLRDDPSQQPEINHERLEWQQMLQSVLMGEVIKSERKRLATAANIREQHPTIIREIWIALRAKLTGRTSVTEKQTLEELRQDIDKVLNRLLEFKVQDTESPALHQVADLLKDIDRIEGLYPTRAELSVNCPKYASETVQARVDALNAWGTITHSLKMQFQILKDWTGSDELQIARDPATEVQNLSTAEHKAVLGSNSNVTAQEIDPSFLERILKESALQDTFDRRLLSALYSLLVKSKQTMASNSELFEEMKLPPFIVELKRLASFPISLVEEALKYKLHYQDRLNNPSSPMIDAILEDYRGLLKLACNVRQQYEELATPAPGWEFEECEAVCINYDSIVMDAVRFYFRLIGYKLDMERENSLRECEVMEKEWDFLKETICRSIKGGDRECAEQFCLLTNRMLIALMKHYTKCLKAPEALKASGMDSEYAKVLQSMRMRARKLLRFAKMFKAQFENAAEYVVDGASFTDFINALAETDHFLVYTGTFEEDGVYVIASPDLFGRPDKIRTIIHASTTQSDLTPPSTPGGINYVTRDPDQYVLILSPWQSFLWTGDIVELPIDHIELEIKADRVRLVSESAERLTEARGKFWSVVLNCGVELKQERRAHIPKINRELNKIKKSVFKLAESAITGVKTIQEQTHNVDCQDLVEECFSFASDFGNYSAKFLDLISRRQLDLKLVRLAIDWICFITDECVPTDRKTFRWAVLALDFGMVMTRGNNILALSEAEFIRLQSKVASCIALLISHFDVLGTKVVHDDVKVNPRRSTISKRGSYNISGGRDESATTTCSTFGTTKDSAANPSAITYIRERWMRTIAELEDKRQEIERERNLIGKVLDKQRPEDQSLMFLAPSSSDISFRWQQGKFIGAGTFGSVYLAINLDTSTVMAVKEIRFPDSSSLSALHKSIKEEMKVMEMLQHPNIVQYFGMEVHRDKVNIFMEYCENGSLGGLLEHGGSIEDEIYVVDYVYQLLEGLAYLHSNHVVHRDIKPDNILIDHLGKLKFSDFGAAKILAKGQKTMGKTTMNVNVNSLTGTPMYMAPEVITGGEKGRKGAMDIWSLGCCIVEMTTGRRPWSNLDNEWAVMYHVATGCPPLPEASQLSEEGIDFLKQCFIRSAHKRPSALELLQHPWITNYLDLCDEEMRYEDDEEHDGTHHHLAAKSPELKAVGASASRIVRSIAGSMPLEGHPDHIIGGAQAQQYFKDISASHRHESLSSNGNHAAESITSHNASEVNPDFIAPTPSLGNGTLRSESSMRSEASIRSVASMRSETSIRSGASVRSETSSIQNTEVPSMPNLPRHSSVSSLRSEASSQNAA</sequence>